<comment type="caution">
    <text evidence="7">The sequence shown here is derived from an EMBL/GenBank/DDBJ whole genome shotgun (WGS) entry which is preliminary data.</text>
</comment>
<dbReference type="CDD" id="cd06113">
    <property type="entry name" value="citrate_synt_like_1_2"/>
    <property type="match status" value="1"/>
</dbReference>
<dbReference type="PANTHER" id="PTHR11739">
    <property type="entry name" value="CITRATE SYNTHASE"/>
    <property type="match status" value="1"/>
</dbReference>
<accession>A0A926E021</accession>
<evidence type="ECO:0000313" key="8">
    <source>
        <dbReference type="Proteomes" id="UP000653127"/>
    </source>
</evidence>
<proteinExistence type="inferred from homology"/>
<evidence type="ECO:0000256" key="6">
    <source>
        <dbReference type="PIRSR" id="PIRSR001369-1"/>
    </source>
</evidence>
<comment type="catalytic activity">
    <reaction evidence="4">
        <text>oxaloacetate + acetyl-CoA + H2O = citrate + CoA + H(+)</text>
        <dbReference type="Rhea" id="RHEA:16845"/>
        <dbReference type="ChEBI" id="CHEBI:15377"/>
        <dbReference type="ChEBI" id="CHEBI:15378"/>
        <dbReference type="ChEBI" id="CHEBI:16452"/>
        <dbReference type="ChEBI" id="CHEBI:16947"/>
        <dbReference type="ChEBI" id="CHEBI:57287"/>
        <dbReference type="ChEBI" id="CHEBI:57288"/>
        <dbReference type="EC" id="2.3.3.16"/>
    </reaction>
</comment>
<dbReference type="PRINTS" id="PR00143">
    <property type="entry name" value="CITRTSNTHASE"/>
</dbReference>
<dbReference type="Gene3D" id="1.10.230.10">
    <property type="entry name" value="Cytochrome P450-Terp, domain 2"/>
    <property type="match status" value="1"/>
</dbReference>
<dbReference type="PANTHER" id="PTHR11739:SF4">
    <property type="entry name" value="CITRATE SYNTHASE, PEROXISOMAL"/>
    <property type="match status" value="1"/>
</dbReference>
<dbReference type="EMBL" id="JACRST010000013">
    <property type="protein sequence ID" value="MBC8547108.1"/>
    <property type="molecule type" value="Genomic_DNA"/>
</dbReference>
<dbReference type="GO" id="GO:0005975">
    <property type="term" value="P:carbohydrate metabolic process"/>
    <property type="evidence" value="ECO:0007669"/>
    <property type="project" value="TreeGrafter"/>
</dbReference>
<name>A0A926E021_9FIRM</name>
<dbReference type="Gene3D" id="1.10.580.10">
    <property type="entry name" value="Citrate Synthase, domain 1"/>
    <property type="match status" value="1"/>
</dbReference>
<organism evidence="7 8">
    <name type="scientific">Ligaoa zhengdingensis</name>
    <dbReference type="NCBI Taxonomy" id="2763658"/>
    <lineage>
        <taxon>Bacteria</taxon>
        <taxon>Bacillati</taxon>
        <taxon>Bacillota</taxon>
        <taxon>Clostridia</taxon>
        <taxon>Eubacteriales</taxon>
        <taxon>Oscillospiraceae</taxon>
        <taxon>Ligaoa</taxon>
    </lineage>
</organism>
<dbReference type="GO" id="GO:0006099">
    <property type="term" value="P:tricarboxylic acid cycle"/>
    <property type="evidence" value="ECO:0007669"/>
    <property type="project" value="InterPro"/>
</dbReference>
<dbReference type="Pfam" id="PF00285">
    <property type="entry name" value="Citrate_synt"/>
    <property type="match status" value="1"/>
</dbReference>
<evidence type="ECO:0000256" key="5">
    <source>
        <dbReference type="PIRNR" id="PIRNR001369"/>
    </source>
</evidence>
<evidence type="ECO:0000256" key="3">
    <source>
        <dbReference type="ARBA" id="ARBA00022679"/>
    </source>
</evidence>
<feature type="active site" evidence="6">
    <location>
        <position position="397"/>
    </location>
</feature>
<evidence type="ECO:0000256" key="4">
    <source>
        <dbReference type="ARBA" id="ARBA00049288"/>
    </source>
</evidence>
<protein>
    <recommendedName>
        <fullName evidence="5">Citrate synthase</fullName>
    </recommendedName>
</protein>
<dbReference type="RefSeq" id="WP_249283179.1">
    <property type="nucleotide sequence ID" value="NZ_JACRST010000013.1"/>
</dbReference>
<keyword evidence="8" id="KW-1185">Reference proteome</keyword>
<evidence type="ECO:0000256" key="2">
    <source>
        <dbReference type="ARBA" id="ARBA00010566"/>
    </source>
</evidence>
<dbReference type="SUPFAM" id="SSF48256">
    <property type="entry name" value="Citrate synthase"/>
    <property type="match status" value="1"/>
</dbReference>
<dbReference type="Proteomes" id="UP000653127">
    <property type="component" value="Unassembled WGS sequence"/>
</dbReference>
<dbReference type="AlphaFoldDB" id="A0A926E021"/>
<dbReference type="InterPro" id="IPR002020">
    <property type="entry name" value="Citrate_synthase"/>
</dbReference>
<sequence>MTFSSAKYGVAPEEERADIHILCEEYGKYNHIDPAAFERYQVKRGLRNADGTGVMAGVTNICNVHGYIVDEGERTPVDGQLIYRGVNVEDLVSGCKREDRYGFEEAVYLLLFGNLPTKSQLIEFRTLLAQTRELPDTFTEDMILKAPSPNIMNKMARSVLALYSYDDNADDTSLENVIRQSIELIARMPTIMVSAYQAKRRFYDRKSMYFHPPRAEHSIAQTILYTMRSDKVFTEEEAKLLDMCMILHAEHGGGNNSTFATRVLTSSGTDTYAAIAAGIGALKGPLHGGANAKVMEMLGYIKENVKDWHNDDEIAEYLSKLLRKEAGDRSGKIYGMGHAVYTKSDPRARILKANAMRMAENSEYAEEFKLLEAVERLAPQAFSAVKGDKKMICANVDLYSGMVYKILRIPPELYTPLFATSRIGGWCAHRVEELLTGGRIIRPAYKAISHLKEYVPLEDRG</sequence>
<dbReference type="GO" id="GO:0005829">
    <property type="term" value="C:cytosol"/>
    <property type="evidence" value="ECO:0007669"/>
    <property type="project" value="TreeGrafter"/>
</dbReference>
<dbReference type="GO" id="GO:0036440">
    <property type="term" value="F:citrate synthase activity"/>
    <property type="evidence" value="ECO:0007669"/>
    <property type="project" value="UniProtKB-EC"/>
</dbReference>
<evidence type="ECO:0000313" key="7">
    <source>
        <dbReference type="EMBL" id="MBC8547108.1"/>
    </source>
</evidence>
<comment type="pathway">
    <text evidence="1">Carbohydrate metabolism; tricarboxylic acid cycle.</text>
</comment>
<dbReference type="InterPro" id="IPR024176">
    <property type="entry name" value="Citrate_synthase_bac-typ"/>
</dbReference>
<evidence type="ECO:0000256" key="1">
    <source>
        <dbReference type="ARBA" id="ARBA00005163"/>
    </source>
</evidence>
<feature type="active site" evidence="6">
    <location>
        <position position="338"/>
    </location>
</feature>
<gene>
    <name evidence="7" type="ORF">H8711_09220</name>
</gene>
<dbReference type="InterPro" id="IPR016142">
    <property type="entry name" value="Citrate_synth-like_lrg_a-sub"/>
</dbReference>
<dbReference type="PIRSF" id="PIRSF001369">
    <property type="entry name" value="Citrate_synth"/>
    <property type="match status" value="1"/>
</dbReference>
<dbReference type="NCBIfam" id="NF010635">
    <property type="entry name" value="PRK14032.1"/>
    <property type="match status" value="1"/>
</dbReference>
<keyword evidence="3 5" id="KW-0808">Transferase</keyword>
<reference evidence="7" key="1">
    <citation type="submission" date="2020-08" db="EMBL/GenBank/DDBJ databases">
        <title>Genome public.</title>
        <authorList>
            <person name="Liu C."/>
            <person name="Sun Q."/>
        </authorList>
    </citation>
    <scope>NUCLEOTIDE SEQUENCE</scope>
    <source>
        <strain evidence="7">NSJ-31</strain>
    </source>
</reference>
<dbReference type="InterPro" id="IPR016143">
    <property type="entry name" value="Citrate_synth-like_sm_a-sub"/>
</dbReference>
<dbReference type="InterPro" id="IPR036969">
    <property type="entry name" value="Citrate_synthase_sf"/>
</dbReference>
<comment type="similarity">
    <text evidence="2 5">Belongs to the citrate synthase family.</text>
</comment>